<keyword evidence="4 6" id="KW-1133">Transmembrane helix</keyword>
<comment type="caution">
    <text evidence="7">The sequence shown here is derived from an EMBL/GenBank/DDBJ whole genome shotgun (WGS) entry which is preliminary data.</text>
</comment>
<keyword evidence="3 6" id="KW-0812">Transmembrane</keyword>
<feature type="transmembrane region" description="Helical" evidence="6">
    <location>
        <begin position="134"/>
        <end position="156"/>
    </location>
</feature>
<accession>A0A7J6AS55</accession>
<comment type="subcellular location">
    <subcellularLocation>
        <location evidence="1">Membrane</location>
        <topology evidence="1">Multi-pass membrane protein</topology>
    </subcellularLocation>
</comment>
<name>A0A7J6AS55_AMEME</name>
<comment type="similarity">
    <text evidence="2">Belongs to the clarin family.</text>
</comment>
<dbReference type="GO" id="GO:0007605">
    <property type="term" value="P:sensory perception of sound"/>
    <property type="evidence" value="ECO:0007669"/>
    <property type="project" value="UniProtKB-ARBA"/>
</dbReference>
<feature type="transmembrane region" description="Helical" evidence="6">
    <location>
        <begin position="7"/>
        <end position="28"/>
    </location>
</feature>
<proteinExistence type="inferred from homology"/>
<organism evidence="7 8">
    <name type="scientific">Ameiurus melas</name>
    <name type="common">Black bullhead</name>
    <name type="synonym">Silurus melas</name>
    <dbReference type="NCBI Taxonomy" id="219545"/>
    <lineage>
        <taxon>Eukaryota</taxon>
        <taxon>Metazoa</taxon>
        <taxon>Chordata</taxon>
        <taxon>Craniata</taxon>
        <taxon>Vertebrata</taxon>
        <taxon>Euteleostomi</taxon>
        <taxon>Actinopterygii</taxon>
        <taxon>Neopterygii</taxon>
        <taxon>Teleostei</taxon>
        <taxon>Ostariophysi</taxon>
        <taxon>Siluriformes</taxon>
        <taxon>Ictaluridae</taxon>
        <taxon>Ameiurus</taxon>
    </lineage>
</organism>
<sequence length="233" mass="25498">MPSSEKILYFLSSAVLSIIGVAVLGYGMSTEWAYSIMACSPKIKNGTLESNGTATIRMGLFEGSEVKDSCPFFTPDEIKVKVFERLSDIGGDGIGIHAMVVVLLVFALVASAGSILITLYNTISNPYETYMGPIGLYVCSGISACLAFLAMILYLINLLGLNIAEKIVLTKDTTIMLKDGDVTFEPGFFMILPYITVNLLAILLVYLYAHAAYRQRQEQQKPTEDAPKEILMY</sequence>
<dbReference type="PANTHER" id="PTHR31548:SF3">
    <property type="entry name" value="CLARIN-3"/>
    <property type="match status" value="1"/>
</dbReference>
<dbReference type="PANTHER" id="PTHR31548">
    <property type="entry name" value="CLARIN"/>
    <property type="match status" value="1"/>
</dbReference>
<dbReference type="AlphaFoldDB" id="A0A7J6AS55"/>
<protein>
    <recommendedName>
        <fullName evidence="9">Clarin-3</fullName>
    </recommendedName>
</protein>
<evidence type="ECO:0000256" key="6">
    <source>
        <dbReference type="SAM" id="Phobius"/>
    </source>
</evidence>
<reference evidence="7 8" key="1">
    <citation type="submission" date="2020-02" db="EMBL/GenBank/DDBJ databases">
        <title>A chromosome-scale genome assembly of the black bullhead catfish (Ameiurus melas).</title>
        <authorList>
            <person name="Wen M."/>
            <person name="Zham M."/>
            <person name="Cabau C."/>
            <person name="Klopp C."/>
            <person name="Donnadieu C."/>
            <person name="Roques C."/>
            <person name="Bouchez O."/>
            <person name="Lampietro C."/>
            <person name="Jouanno E."/>
            <person name="Herpin A."/>
            <person name="Louis A."/>
            <person name="Berthelot C."/>
            <person name="Parey E."/>
            <person name="Roest-Crollius H."/>
            <person name="Braasch I."/>
            <person name="Postlethwait J."/>
            <person name="Robinson-Rechavi M."/>
            <person name="Echchiki A."/>
            <person name="Begum T."/>
            <person name="Montfort J."/>
            <person name="Schartl M."/>
            <person name="Bobe J."/>
            <person name="Guiguen Y."/>
        </authorList>
    </citation>
    <scope>NUCLEOTIDE SEQUENCE [LARGE SCALE GENOMIC DNA]</scope>
    <source>
        <strain evidence="7">M_S1</strain>
        <tissue evidence="7">Blood</tissue>
    </source>
</reference>
<dbReference type="EMBL" id="JAAGNN010000009">
    <property type="protein sequence ID" value="KAF4084861.1"/>
    <property type="molecule type" value="Genomic_DNA"/>
</dbReference>
<evidence type="ECO:0008006" key="9">
    <source>
        <dbReference type="Google" id="ProtNLM"/>
    </source>
</evidence>
<evidence type="ECO:0000313" key="8">
    <source>
        <dbReference type="Proteomes" id="UP000593565"/>
    </source>
</evidence>
<feature type="transmembrane region" description="Helical" evidence="6">
    <location>
        <begin position="94"/>
        <end position="122"/>
    </location>
</feature>
<gene>
    <name evidence="7" type="ORF">AMELA_G00110830</name>
</gene>
<evidence type="ECO:0000256" key="2">
    <source>
        <dbReference type="ARBA" id="ARBA00005787"/>
    </source>
</evidence>
<evidence type="ECO:0000256" key="4">
    <source>
        <dbReference type="ARBA" id="ARBA00022989"/>
    </source>
</evidence>
<evidence type="ECO:0000256" key="5">
    <source>
        <dbReference type="ARBA" id="ARBA00023136"/>
    </source>
</evidence>
<evidence type="ECO:0000256" key="3">
    <source>
        <dbReference type="ARBA" id="ARBA00022692"/>
    </source>
</evidence>
<feature type="transmembrane region" description="Helical" evidence="6">
    <location>
        <begin position="187"/>
        <end position="209"/>
    </location>
</feature>
<dbReference type="InterPro" id="IPR026748">
    <property type="entry name" value="Clarin"/>
</dbReference>
<evidence type="ECO:0000256" key="1">
    <source>
        <dbReference type="ARBA" id="ARBA00004141"/>
    </source>
</evidence>
<evidence type="ECO:0000313" key="7">
    <source>
        <dbReference type="EMBL" id="KAF4084861.1"/>
    </source>
</evidence>
<dbReference type="GO" id="GO:0016020">
    <property type="term" value="C:membrane"/>
    <property type="evidence" value="ECO:0007669"/>
    <property type="project" value="UniProtKB-SubCell"/>
</dbReference>
<dbReference type="Proteomes" id="UP000593565">
    <property type="component" value="Unassembled WGS sequence"/>
</dbReference>
<keyword evidence="5 6" id="KW-0472">Membrane</keyword>
<keyword evidence="8" id="KW-1185">Reference proteome</keyword>